<feature type="chain" id="PRO_5043633658" evidence="1">
    <location>
        <begin position="24"/>
        <end position="138"/>
    </location>
</feature>
<protein>
    <submittedName>
        <fullName evidence="2">DUF3888 domain-containing protein</fullName>
    </submittedName>
</protein>
<dbReference type="Proteomes" id="UP001234602">
    <property type="component" value="Unassembled WGS sequence"/>
</dbReference>
<feature type="signal peptide" evidence="1">
    <location>
        <begin position="1"/>
        <end position="23"/>
    </location>
</feature>
<keyword evidence="1" id="KW-0732">Signal</keyword>
<comment type="caution">
    <text evidence="2">The sequence shown here is derived from an EMBL/GenBank/DDBJ whole genome shotgun (WGS) entry which is preliminary data.</text>
</comment>
<accession>A0AAW7I7J6</accession>
<evidence type="ECO:0000256" key="1">
    <source>
        <dbReference type="SAM" id="SignalP"/>
    </source>
</evidence>
<reference evidence="2" key="1">
    <citation type="submission" date="2023-06" db="EMBL/GenBank/DDBJ databases">
        <title>Comparative genomics of Bacillaceae isolates and their secondary metabolite potential.</title>
        <authorList>
            <person name="Song L."/>
            <person name="Nielsen L.J."/>
            <person name="Mohite O."/>
            <person name="Xu X."/>
            <person name="Weber T."/>
            <person name="Kovacs A.T."/>
        </authorList>
    </citation>
    <scope>NUCLEOTIDE SEQUENCE</scope>
    <source>
        <strain evidence="2">D8_B_37</strain>
    </source>
</reference>
<dbReference type="Pfam" id="PF13027">
    <property type="entry name" value="DUF3888"/>
    <property type="match status" value="1"/>
</dbReference>
<gene>
    <name evidence="2" type="ORF">QUF89_04510</name>
</gene>
<sequence>MKNFAVMLLISIFLISSNTPVYSKTINEADTELCETLKYALINSLRQPVDKAIAEIYKDDKDAPSNLTWASYDTEILKIKQLYGVGEGYEITLKVQPYYDAHNSYGIDEVVVDTSGELINYKHIKTYPRTSTNGCGLH</sequence>
<organism evidence="2 3">
    <name type="scientific">Peribacillus simplex</name>
    <dbReference type="NCBI Taxonomy" id="1478"/>
    <lineage>
        <taxon>Bacteria</taxon>
        <taxon>Bacillati</taxon>
        <taxon>Bacillota</taxon>
        <taxon>Bacilli</taxon>
        <taxon>Bacillales</taxon>
        <taxon>Bacillaceae</taxon>
        <taxon>Peribacillus</taxon>
    </lineage>
</organism>
<dbReference type="EMBL" id="JAUCEY010000008">
    <property type="protein sequence ID" value="MDM5451490.1"/>
    <property type="molecule type" value="Genomic_DNA"/>
</dbReference>
<name>A0AAW7I7J6_9BACI</name>
<proteinExistence type="predicted"/>
<dbReference type="RefSeq" id="WP_289319388.1">
    <property type="nucleotide sequence ID" value="NZ_JAUCEY010000008.1"/>
</dbReference>
<dbReference type="AlphaFoldDB" id="A0AAW7I7J6"/>
<dbReference type="InterPro" id="IPR024984">
    <property type="entry name" value="DUF3888"/>
</dbReference>
<evidence type="ECO:0000313" key="3">
    <source>
        <dbReference type="Proteomes" id="UP001234602"/>
    </source>
</evidence>
<evidence type="ECO:0000313" key="2">
    <source>
        <dbReference type="EMBL" id="MDM5451490.1"/>
    </source>
</evidence>